<dbReference type="EMBL" id="LAZR01031618">
    <property type="protein sequence ID" value="KKL53230.1"/>
    <property type="molecule type" value="Genomic_DNA"/>
</dbReference>
<accession>A0A0F9F7J6</accession>
<comment type="caution">
    <text evidence="1">The sequence shown here is derived from an EMBL/GenBank/DDBJ whole genome shotgun (WGS) entry which is preliminary data.</text>
</comment>
<reference evidence="1" key="1">
    <citation type="journal article" date="2015" name="Nature">
        <title>Complex archaea that bridge the gap between prokaryotes and eukaryotes.</title>
        <authorList>
            <person name="Spang A."/>
            <person name="Saw J.H."/>
            <person name="Jorgensen S.L."/>
            <person name="Zaremba-Niedzwiedzka K."/>
            <person name="Martijn J."/>
            <person name="Lind A.E."/>
            <person name="van Eijk R."/>
            <person name="Schleper C."/>
            <person name="Guy L."/>
            <person name="Ettema T.J."/>
        </authorList>
    </citation>
    <scope>NUCLEOTIDE SEQUENCE</scope>
</reference>
<sequence>MSFRLELAHGNGRPRYWEVSCDYCAVVGSFPVAEFPDFSAAFDRAVSLGWTMPEEVRGIRYSCPACPREQEEE</sequence>
<evidence type="ECO:0000313" key="1">
    <source>
        <dbReference type="EMBL" id="KKL53230.1"/>
    </source>
</evidence>
<organism evidence="1">
    <name type="scientific">marine sediment metagenome</name>
    <dbReference type="NCBI Taxonomy" id="412755"/>
    <lineage>
        <taxon>unclassified sequences</taxon>
        <taxon>metagenomes</taxon>
        <taxon>ecological metagenomes</taxon>
    </lineage>
</organism>
<proteinExistence type="predicted"/>
<dbReference type="AlphaFoldDB" id="A0A0F9F7J6"/>
<protein>
    <submittedName>
        <fullName evidence="1">Uncharacterized protein</fullName>
    </submittedName>
</protein>
<gene>
    <name evidence="1" type="ORF">LCGC14_2277530</name>
</gene>
<name>A0A0F9F7J6_9ZZZZ</name>